<dbReference type="OrthoDB" id="1667261at2"/>
<gene>
    <name evidence="1" type="ORF">ERS852385_00641</name>
</gene>
<protein>
    <submittedName>
        <fullName evidence="1">Protein of uncharacterized function (DUF2922)</fullName>
    </submittedName>
</protein>
<dbReference type="Pfam" id="PF11148">
    <property type="entry name" value="DUF2922"/>
    <property type="match status" value="1"/>
</dbReference>
<dbReference type="RefSeq" id="WP_055160598.1">
    <property type="nucleotide sequence ID" value="NZ_CABIWZ010000002.1"/>
</dbReference>
<organism evidence="1 2">
    <name type="scientific">Mitsuokella jalaludinii</name>
    <dbReference type="NCBI Taxonomy" id="187979"/>
    <lineage>
        <taxon>Bacteria</taxon>
        <taxon>Bacillati</taxon>
        <taxon>Bacillota</taxon>
        <taxon>Negativicutes</taxon>
        <taxon>Selenomonadales</taxon>
        <taxon>Selenomonadaceae</taxon>
        <taxon>Mitsuokella</taxon>
    </lineage>
</organism>
<dbReference type="Proteomes" id="UP000095546">
    <property type="component" value="Unassembled WGS sequence"/>
</dbReference>
<proteinExistence type="predicted"/>
<reference evidence="1 2" key="1">
    <citation type="submission" date="2015-09" db="EMBL/GenBank/DDBJ databases">
        <authorList>
            <consortium name="Pathogen Informatics"/>
        </authorList>
    </citation>
    <scope>NUCLEOTIDE SEQUENCE [LARGE SCALE GENOMIC DNA]</scope>
    <source>
        <strain evidence="1 2">2789STDY5608828</strain>
    </source>
</reference>
<dbReference type="InterPro" id="IPR021321">
    <property type="entry name" value="DUF2922"/>
</dbReference>
<name>A0A173XI14_9FIRM</name>
<sequence length="70" mass="7605">MKRTLEIEFLLDNAKTKTLSLTDPKDDISATAVQTWAENVVAKKALLIGGAFPVAYKGASIRKVDVEELA</sequence>
<evidence type="ECO:0000313" key="1">
    <source>
        <dbReference type="EMBL" id="CUN51461.1"/>
    </source>
</evidence>
<dbReference type="STRING" id="187979.ERS852385_00641"/>
<keyword evidence="2" id="KW-1185">Reference proteome</keyword>
<evidence type="ECO:0000313" key="2">
    <source>
        <dbReference type="Proteomes" id="UP000095546"/>
    </source>
</evidence>
<dbReference type="eggNOG" id="ENOG502ZI8R">
    <property type="taxonomic scope" value="Bacteria"/>
</dbReference>
<accession>A0A173XI14</accession>
<dbReference type="AlphaFoldDB" id="A0A173XI14"/>
<dbReference type="EMBL" id="CYYU01000002">
    <property type="protein sequence ID" value="CUN51461.1"/>
    <property type="molecule type" value="Genomic_DNA"/>
</dbReference>